<dbReference type="RefSeq" id="WP_390304427.1">
    <property type="nucleotide sequence ID" value="NZ_JBHRRZ010000012.1"/>
</dbReference>
<accession>A0ABV7A4Z0</accession>
<protein>
    <submittedName>
        <fullName evidence="1">DndE family protein</fullName>
    </submittedName>
</protein>
<evidence type="ECO:0000313" key="1">
    <source>
        <dbReference type="EMBL" id="MFC2947973.1"/>
    </source>
</evidence>
<organism evidence="1 2">
    <name type="scientific">Virgibacillus sediminis</name>
    <dbReference type="NCBI Taxonomy" id="202260"/>
    <lineage>
        <taxon>Bacteria</taxon>
        <taxon>Bacillati</taxon>
        <taxon>Bacillota</taxon>
        <taxon>Bacilli</taxon>
        <taxon>Bacillales</taxon>
        <taxon>Bacillaceae</taxon>
        <taxon>Virgibacillus</taxon>
    </lineage>
</organism>
<reference evidence="2" key="1">
    <citation type="journal article" date="2019" name="Int. J. Syst. Evol. Microbiol.">
        <title>The Global Catalogue of Microorganisms (GCM) 10K type strain sequencing project: providing services to taxonomists for standard genome sequencing and annotation.</title>
        <authorList>
            <consortium name="The Broad Institute Genomics Platform"/>
            <consortium name="The Broad Institute Genome Sequencing Center for Infectious Disease"/>
            <person name="Wu L."/>
            <person name="Ma J."/>
        </authorList>
    </citation>
    <scope>NUCLEOTIDE SEQUENCE [LARGE SCALE GENOMIC DNA]</scope>
    <source>
        <strain evidence="2">KCTC 13193</strain>
    </source>
</reference>
<dbReference type="EMBL" id="JBHRRZ010000012">
    <property type="protein sequence ID" value="MFC2947973.1"/>
    <property type="molecule type" value="Genomic_DNA"/>
</dbReference>
<proteinExistence type="predicted"/>
<dbReference type="Proteomes" id="UP001595387">
    <property type="component" value="Unassembled WGS sequence"/>
</dbReference>
<sequence>MNFRLKTTANTGEFLKNLQNSTGLTPNLLARIAISLSVIITDEPEEVSSDSQGLEFNRNTLTGDRDYFYKALIRQHALRDVSEEEYFPNLFNAHLTRGVKLLNEEYKHAGNYDKLLKNLLKLSEENLKEA</sequence>
<evidence type="ECO:0000313" key="2">
    <source>
        <dbReference type="Proteomes" id="UP001595387"/>
    </source>
</evidence>
<dbReference type="InterPro" id="IPR014969">
    <property type="entry name" value="DNA_S_DndE"/>
</dbReference>
<gene>
    <name evidence="1" type="ORF">ACFODW_06405</name>
</gene>
<comment type="caution">
    <text evidence="1">The sequence shown here is derived from an EMBL/GenBank/DDBJ whole genome shotgun (WGS) entry which is preliminary data.</text>
</comment>
<dbReference type="Pfam" id="PF08870">
    <property type="entry name" value="DndE"/>
    <property type="match status" value="1"/>
</dbReference>
<name>A0ABV7A4Z0_9BACI</name>
<dbReference type="Gene3D" id="1.10.1220.160">
    <property type="entry name" value="DNA sulphur modification protein DndE"/>
    <property type="match status" value="1"/>
</dbReference>
<dbReference type="InterPro" id="IPR038472">
    <property type="entry name" value="DndE_sf"/>
</dbReference>
<keyword evidence="2" id="KW-1185">Reference proteome</keyword>